<dbReference type="InterPro" id="IPR040980">
    <property type="entry name" value="SWI2_SNF2"/>
</dbReference>
<dbReference type="GO" id="GO:0009035">
    <property type="term" value="F:type I site-specific deoxyribonuclease activity"/>
    <property type="evidence" value="ECO:0007669"/>
    <property type="project" value="UniProtKB-EC"/>
</dbReference>
<evidence type="ECO:0000313" key="2">
    <source>
        <dbReference type="EMBL" id="MBN1573613.1"/>
    </source>
</evidence>
<proteinExistence type="predicted"/>
<reference evidence="2" key="1">
    <citation type="journal article" date="2021" name="Environ. Microbiol.">
        <title>Genomic characterization of three novel Desulfobacterota classes expand the metabolic and phylogenetic diversity of the phylum.</title>
        <authorList>
            <person name="Murphy C.L."/>
            <person name="Biggerstaff J."/>
            <person name="Eichhorn A."/>
            <person name="Ewing E."/>
            <person name="Shahan R."/>
            <person name="Soriano D."/>
            <person name="Stewart S."/>
            <person name="VanMol K."/>
            <person name="Walker R."/>
            <person name="Walters P."/>
            <person name="Elshahed M.S."/>
            <person name="Youssef N.H."/>
        </authorList>
    </citation>
    <scope>NUCLEOTIDE SEQUENCE</scope>
    <source>
        <strain evidence="2">Zod_Metabat.24</strain>
    </source>
</reference>
<dbReference type="InterPro" id="IPR027417">
    <property type="entry name" value="P-loop_NTPase"/>
</dbReference>
<evidence type="ECO:0000259" key="1">
    <source>
        <dbReference type="PROSITE" id="PS51192"/>
    </source>
</evidence>
<comment type="caution">
    <text evidence="2">The sequence shown here is derived from an EMBL/GenBank/DDBJ whole genome shotgun (WGS) entry which is preliminary data.</text>
</comment>
<keyword evidence="2" id="KW-0255">Endonuclease</keyword>
<dbReference type="SUPFAM" id="SSF52540">
    <property type="entry name" value="P-loop containing nucleoside triphosphate hydrolases"/>
    <property type="match status" value="2"/>
</dbReference>
<accession>A0A9D8KG89</accession>
<sequence>MTPQSYLEKDFEEHIEEHLLSTGYLKRLSEEYDRSLCLITDEVLDFVKSTQPKEYEKLERQYGADTPAKLCRRLSDEITSRGTLAVLRKGFKDRGASFRMAYFKPSSGMNPEHRRLYEQNRFSIVRQLAYSKRNEKTIDVVIFLNGIPIITAELKNSLTAQFVENAIKQYKTDRDPKEPLLQFKRCLVHFAVGNEKVFMTTRLQGDGTRFLPFNKGTENPVNPNGHKTAYLWEDILQPDTLLELLKSYLHIQKITEKKFDKQKGLFEKEYETLIFPRYHQLDAVRTLLTAVRQQGVGHNYLIQHSAGSGKSNSIAWLAHKLASFYRKETDKERMFDSIIVVTDRKILDRQLQNTIKQFEQTTGVVNPIDINSAQLRDALGLGKDIIITTLQKFPVISESTDKLAGHKFAVILDEAHSSQSGESAKHLKKTLSVNLEQAEEEDRDDFDPEDEINNIIEEIRARGKQPHISFFAFTATPKNKTLELFGQKLEDGSFVATHIYSMRQAIEEVFILNILENYTTYKRYFKLVKTVETDKEYETKKAKRLLVSYVDLQPHTFETKTRIMLDHFLEKTERAIQGRGRAMVVTRSRLHAVKYFLMFKKVMEEMNLPYKPLVAFSGTVKDPDSPEEYTETSLNRLPPRVAIQDAYKTPEYRILIVAEKFQTGFDEPLLHTMYVDKKLSGLQAVQTLSRLNRTLRGKSETFILDFVNEAEEIRDAFQPYYQTTFLEEEIDPNKLHNLEDELEQFGIFTKEHIEEFAKIFFNPKEPPERMQPILDRVVEVWRERTEEEREDFRSILQRFVRLYGFISQIIIFQNIEWEKLYVFGKNLNRKLPKRKPIYPDEIRDAVDLDSFRIQKTFNGSPKPEEKDGVVTWSNGKVKHEKGEKDLLSLIIKTLNETYGVDLTDEDKVDLERIQEKLNGDEGLQAVLSGNNTKENKKYKFDKVFDDLLLEFVNTKIDLYKKMNDPKVNAMLKRKLFEGMIGEAARE</sequence>
<dbReference type="Gene3D" id="3.40.50.300">
    <property type="entry name" value="P-loop containing nucleotide triphosphate hydrolases"/>
    <property type="match status" value="3"/>
</dbReference>
<dbReference type="InterPro" id="IPR055180">
    <property type="entry name" value="HsdR_RecA-like_helicase_dom_2"/>
</dbReference>
<dbReference type="GO" id="GO:0003677">
    <property type="term" value="F:DNA binding"/>
    <property type="evidence" value="ECO:0007669"/>
    <property type="project" value="UniProtKB-KW"/>
</dbReference>
<dbReference type="PANTHER" id="PTHR42927:SF1">
    <property type="entry name" value="HELICASE SUPERFAMILY 1 AND 2 DOMAIN-CONTAINING PROTEIN"/>
    <property type="match status" value="1"/>
</dbReference>
<gene>
    <name evidence="2" type="ORF">JW984_10500</name>
</gene>
<evidence type="ECO:0000313" key="3">
    <source>
        <dbReference type="Proteomes" id="UP000809273"/>
    </source>
</evidence>
<reference evidence="2" key="2">
    <citation type="submission" date="2021-01" db="EMBL/GenBank/DDBJ databases">
        <authorList>
            <person name="Hahn C.R."/>
            <person name="Youssef N.H."/>
            <person name="Elshahed M."/>
        </authorList>
    </citation>
    <scope>NUCLEOTIDE SEQUENCE</scope>
    <source>
        <strain evidence="2">Zod_Metabat.24</strain>
    </source>
</reference>
<dbReference type="EMBL" id="JAFGIX010000054">
    <property type="protein sequence ID" value="MBN1573613.1"/>
    <property type="molecule type" value="Genomic_DNA"/>
</dbReference>
<protein>
    <submittedName>
        <fullName evidence="2">Type I restriction endonuclease subunit R</fullName>
    </submittedName>
</protein>
<feature type="domain" description="Helicase ATP-binding" evidence="1">
    <location>
        <begin position="291"/>
        <end position="495"/>
    </location>
</feature>
<dbReference type="PROSITE" id="PS51192">
    <property type="entry name" value="HELICASE_ATP_BIND_1"/>
    <property type="match status" value="1"/>
</dbReference>
<dbReference type="GO" id="GO:0005524">
    <property type="term" value="F:ATP binding"/>
    <property type="evidence" value="ECO:0007669"/>
    <property type="project" value="UniProtKB-KW"/>
</dbReference>
<dbReference type="SMART" id="SM00487">
    <property type="entry name" value="DEXDc"/>
    <property type="match status" value="1"/>
</dbReference>
<dbReference type="InterPro" id="IPR007409">
    <property type="entry name" value="Restrct_endonuc_type1_HsdR_N"/>
</dbReference>
<dbReference type="InterPro" id="IPR014001">
    <property type="entry name" value="Helicase_ATP-bd"/>
</dbReference>
<organism evidence="2 3">
    <name type="scientific">Candidatus Zymogenus saltonus</name>
    <dbReference type="NCBI Taxonomy" id="2844893"/>
    <lineage>
        <taxon>Bacteria</taxon>
        <taxon>Deltaproteobacteria</taxon>
        <taxon>Candidatus Zymogenia</taxon>
        <taxon>Candidatus Zymogeniales</taxon>
        <taxon>Candidatus Zymogenaceae</taxon>
        <taxon>Candidatus Zymogenus</taxon>
    </lineage>
</organism>
<name>A0A9D8KG89_9DELT</name>
<keyword evidence="2" id="KW-0378">Hydrolase</keyword>
<dbReference type="AlphaFoldDB" id="A0A9D8KG89"/>
<dbReference type="Pfam" id="PF04313">
    <property type="entry name" value="HSDR_N"/>
    <property type="match status" value="1"/>
</dbReference>
<dbReference type="Pfam" id="PF18766">
    <property type="entry name" value="SWI2_SNF2"/>
    <property type="match status" value="1"/>
</dbReference>
<keyword evidence="2" id="KW-0540">Nuclease</keyword>
<dbReference type="Gene3D" id="3.90.1570.50">
    <property type="match status" value="1"/>
</dbReference>
<dbReference type="Pfam" id="PF22679">
    <property type="entry name" value="T1R_D3-like"/>
    <property type="match status" value="1"/>
</dbReference>
<dbReference type="Proteomes" id="UP000809273">
    <property type="component" value="Unassembled WGS sequence"/>
</dbReference>
<dbReference type="GO" id="GO:0009307">
    <property type="term" value="P:DNA restriction-modification system"/>
    <property type="evidence" value="ECO:0007669"/>
    <property type="project" value="UniProtKB-KW"/>
</dbReference>
<dbReference type="PANTHER" id="PTHR42927">
    <property type="entry name" value="HELICASE SUPERFAMILY 1 AND 2 DOMAIN-CONTAINING PROTEIN"/>
    <property type="match status" value="1"/>
</dbReference>